<dbReference type="OrthoDB" id="6415323at2"/>
<evidence type="ECO:0000313" key="3">
    <source>
        <dbReference type="EMBL" id="AFJ46132.1"/>
    </source>
</evidence>
<reference evidence="3 4" key="1">
    <citation type="journal article" date="2012" name="J. Bacteriol.">
        <title>Complete genome sequence of the B12-producing Shimwellia blattae strain DSM 4481, isolated from a cockroach.</title>
        <authorList>
            <person name="Brzuszkiewicz E."/>
            <person name="Waschkowitz T."/>
            <person name="Wiezer A."/>
            <person name="Daniel R."/>
        </authorList>
    </citation>
    <scope>NUCLEOTIDE SEQUENCE [LARGE SCALE GENOMIC DNA]</scope>
    <source>
        <strain evidence="4">ATCC 29907 / DSM 4481 / JCM 1650 / NBRC 105725 / CDC 9005-74</strain>
    </source>
</reference>
<dbReference type="STRING" id="630626.EBL_c10220"/>
<dbReference type="InterPro" id="IPR036634">
    <property type="entry name" value="PRD_sf"/>
</dbReference>
<dbReference type="SUPFAM" id="SSF63520">
    <property type="entry name" value="PTS-regulatory domain, PRD"/>
    <property type="match status" value="1"/>
</dbReference>
<dbReference type="Proteomes" id="UP000001955">
    <property type="component" value="Chromosome"/>
</dbReference>
<dbReference type="InterPro" id="IPR050661">
    <property type="entry name" value="BglG_antiterminators"/>
</dbReference>
<gene>
    <name evidence="3" type="primary">csiE</name>
    <name evidence="3" type="ordered locus">EBL_c10220</name>
</gene>
<feature type="domain" description="PRD" evidence="2">
    <location>
        <begin position="231"/>
        <end position="338"/>
    </location>
</feature>
<protein>
    <submittedName>
        <fullName evidence="3">Stationary phase inducible protein CsiE</fullName>
    </submittedName>
</protein>
<dbReference type="Gene3D" id="1.10.1790.10">
    <property type="entry name" value="PRD domain"/>
    <property type="match status" value="1"/>
</dbReference>
<dbReference type="NCBIfam" id="NF008597">
    <property type="entry name" value="PRK11564.1"/>
    <property type="match status" value="1"/>
</dbReference>
<evidence type="ECO:0000259" key="2">
    <source>
        <dbReference type="PROSITE" id="PS51372"/>
    </source>
</evidence>
<dbReference type="PATRIC" id="fig|630626.3.peg.987"/>
<dbReference type="HOGENOM" id="CLU_059716_0_0_6"/>
<name>I2B6H8_SHIBC</name>
<proteinExistence type="predicted"/>
<dbReference type="KEGG" id="ebt:EBL_c10220"/>
<evidence type="ECO:0000256" key="1">
    <source>
        <dbReference type="ARBA" id="ARBA00022737"/>
    </source>
</evidence>
<accession>K6WHG8</accession>
<dbReference type="eggNOG" id="COG3711">
    <property type="taxonomic scope" value="Bacteria"/>
</dbReference>
<dbReference type="EMBL" id="CP001560">
    <property type="protein sequence ID" value="AFJ46132.1"/>
    <property type="molecule type" value="Genomic_DNA"/>
</dbReference>
<keyword evidence="4" id="KW-1185">Reference proteome</keyword>
<keyword evidence="1" id="KW-0677">Repeat</keyword>
<dbReference type="PROSITE" id="PS51372">
    <property type="entry name" value="PRD_2"/>
    <property type="match status" value="1"/>
</dbReference>
<dbReference type="PANTHER" id="PTHR30185:SF14">
    <property type="entry name" value="STATIONARY PHASE-INDUCIBLE PROTEIN CSIE-RELATED"/>
    <property type="match status" value="1"/>
</dbReference>
<dbReference type="RefSeq" id="WP_002441379.1">
    <property type="nucleotide sequence ID" value="NC_017910.1"/>
</dbReference>
<organism evidence="3 4">
    <name type="scientific">Shimwellia blattae (strain ATCC 29907 / DSM 4481 / JCM 1650 / NBRC 105725 / CDC 9005-74)</name>
    <name type="common">Escherichia blattae</name>
    <dbReference type="NCBI Taxonomy" id="630626"/>
    <lineage>
        <taxon>Bacteria</taxon>
        <taxon>Pseudomonadati</taxon>
        <taxon>Pseudomonadota</taxon>
        <taxon>Gammaproteobacteria</taxon>
        <taxon>Enterobacterales</taxon>
        <taxon>Enterobacteriaceae</taxon>
        <taxon>Shimwellia</taxon>
    </lineage>
</organism>
<evidence type="ECO:0000313" key="4">
    <source>
        <dbReference type="Proteomes" id="UP000001955"/>
    </source>
</evidence>
<sequence length="428" mass="49843">MMTVLSPTPSALSSPQRRCHLLLLLYLPGQTVTPEVIGRVNGVDDDLARKDIAETAQEIQRFHRLSIVTQQDGSYRLEGSPLDNRLCLFHWLRRAIRLCPHFVSQQFIPTLKTELKRQRIATVLYDDTNLRALINLCSQRLARRFDQRDSQFLALYLQYCLLQHQSGLVPQFSDNQQRWARTHEEFSAAADIVRHWRRRAVDPQYEQEEHLFLTVLLMLLHTPDPRRDTQLQARRLTRAIQRLVDHFRQLSAMSFSDEQGLANQLYTHLSQALHRRQFGIGIDNPLQEDIRRLYPRLIRTTREAMRPFEQHYGVSFPECELGLIAVIFGAWLMQEKDLHEKQVVMLTGNNSQIEQALEQQIRELTLLPLNIKYLTLHTFQREGAPRDAALIVTPYATTLPLLFAPPLIHASLPLAEHQQRCIRAILER</sequence>
<dbReference type="AlphaFoldDB" id="I2B6H8"/>
<accession>I2B6H8</accession>
<dbReference type="InterPro" id="IPR011608">
    <property type="entry name" value="PRD"/>
</dbReference>
<dbReference type="PANTHER" id="PTHR30185">
    <property type="entry name" value="CRYPTIC BETA-GLUCOSIDE BGL OPERON ANTITERMINATOR"/>
    <property type="match status" value="1"/>
</dbReference>
<dbReference type="Pfam" id="PF00874">
    <property type="entry name" value="PRD"/>
    <property type="match status" value="1"/>
</dbReference>
<dbReference type="GO" id="GO:0006355">
    <property type="term" value="P:regulation of DNA-templated transcription"/>
    <property type="evidence" value="ECO:0007669"/>
    <property type="project" value="InterPro"/>
</dbReference>